<dbReference type="Pfam" id="PF19501">
    <property type="entry name" value="PcRGLX_1st"/>
    <property type="match status" value="1"/>
</dbReference>
<dbReference type="RefSeq" id="WP_014577259.1">
    <property type="nucleotide sequence ID" value="NZ_CP076686.1"/>
</dbReference>
<keyword evidence="3" id="KW-1185">Reference proteome</keyword>
<accession>A0ABX8IF44</accession>
<name>A0ABX8IF44_9GAMM</name>
<dbReference type="GeneID" id="78560498"/>
<feature type="domain" description="PcRGLX/YetA-like N-terminal RIFT barrel" evidence="1">
    <location>
        <begin position="19"/>
        <end position="80"/>
    </location>
</feature>
<protein>
    <recommendedName>
        <fullName evidence="1">PcRGLX/YetA-like N-terminal RIFT barrel domain-containing protein</fullName>
    </recommendedName>
</protein>
<proteinExistence type="predicted"/>
<dbReference type="Proteomes" id="UP000683442">
    <property type="component" value="Chromosome"/>
</dbReference>
<gene>
    <name evidence="2" type="ORF">KQ249_13650</name>
</gene>
<dbReference type="InterPro" id="IPR048329">
    <property type="entry name" value="PcRGLX_1st"/>
</dbReference>
<evidence type="ECO:0000259" key="1">
    <source>
        <dbReference type="Pfam" id="PF19501"/>
    </source>
</evidence>
<organism evidence="2 3">
    <name type="scientific">Marinobacter adhaerens</name>
    <dbReference type="NCBI Taxonomy" id="1033846"/>
    <lineage>
        <taxon>Bacteria</taxon>
        <taxon>Pseudomonadati</taxon>
        <taxon>Pseudomonadota</taxon>
        <taxon>Gammaproteobacteria</taxon>
        <taxon>Pseudomonadales</taxon>
        <taxon>Marinobacteraceae</taxon>
        <taxon>Marinobacter</taxon>
    </lineage>
</organism>
<reference evidence="2 3" key="1">
    <citation type="submission" date="2021-06" db="EMBL/GenBank/DDBJ databases">
        <title>Microbial metabolic specificity influences pelagic lipid remineralization.</title>
        <authorList>
            <person name="Behrendt L."/>
            <person name="Hunter J.E."/>
            <person name="Alcolombri U."/>
            <person name="Smriga S."/>
            <person name="Mincer T."/>
            <person name="Lowenstein D.P."/>
            <person name="Peaudecerf F.J."/>
            <person name="Fernandez V.I."/>
            <person name="Fredricks H."/>
            <person name="Almblad H."/>
            <person name="Harrison J.J."/>
            <person name="Stocker R."/>
            <person name="Van Mooy B.A.S."/>
        </authorList>
    </citation>
    <scope>NUCLEOTIDE SEQUENCE [LARGE SCALE GENOMIC DNA]</scope>
    <source>
        <strain evidence="2 3">HP15-B</strain>
    </source>
</reference>
<evidence type="ECO:0000313" key="3">
    <source>
        <dbReference type="Proteomes" id="UP000683442"/>
    </source>
</evidence>
<evidence type="ECO:0000313" key="2">
    <source>
        <dbReference type="EMBL" id="QWV11730.1"/>
    </source>
</evidence>
<sequence length="849" mass="97329">MPRPSVVLRENHGFSRTSEPIQLGIPLAKGYLQDKQPHFLKYSDGELVIPFQTRPLSYWPDNSVRWLQVAFPADLAPNQTRVVELFKEEPSLNNPNSQVVPPVQPADSGLGIRIMLPNGDYREMEFELKDPLNTSCSVRFEKKWAVVEDGTYFLRSRSEGVFLTSAGTDLVRFFIDIQLFKVGELIRVDAGLHNPRRAVHKGGLWDLGDPGSVYFKSFSLSVRQMDSRSQWIRPQPGVEPIFSENEALILHQESSGGENWNSNNHLNRDGVVTTRYRGFRLFRKSEVVDDGYRASPVAGVTGENSGTCAQLSEFWQNFPSSIKAERGCVTIGFFPETELDYELQGGEQKRQTAWIQLTPAGETLLNLQSPLTPVIPAEHYANTKAFSCFSPPEETDEIDSLIGLALSPEEGFLKKREIIDEYGWRNFGDLYADHECMYLPSDHPRFITHYNNQYDAIYGFARQFALTGDRRWFELMDDLAKHVADIDIYHTDDDRTEYNRGMFWHTDHYLDAHTATHRTYSRFNSTSSIPGQTGGGPAAEHCYSTGLLYHFWMTGSESSRSAVIELATWMRNAHEGSKGLLAQVLAVKKTDLPRLKKVWGGNTNGVYRYPFTRGTGNYINTLLDASMLEPDEGWLDLAESVIRSTIGPMDNIEQRGLLDAETGWHYLVLLSAMTRYLWMKLDNNTIDEPYHYTLASLRHYWRWMAKNERPFMDDSENLEFPNDTWVAQDFRKAVLMKQAALFDTAHRKIYEEKASEWSLYVTQKLQASEERFFTRILIILLQNYGPHRFQTTIPEKGQLLSPTNTNRMALTKAKSTLRVLIQIGRRIGRGLLQFRPSRESSWLKIRLER</sequence>
<dbReference type="EMBL" id="CP076686">
    <property type="protein sequence ID" value="QWV11730.1"/>
    <property type="molecule type" value="Genomic_DNA"/>
</dbReference>